<dbReference type="AlphaFoldDB" id="A0AB34JR98"/>
<evidence type="ECO:0000313" key="6">
    <source>
        <dbReference type="Proteomes" id="UP001515480"/>
    </source>
</evidence>
<evidence type="ECO:0000313" key="5">
    <source>
        <dbReference type="EMBL" id="KAL1523312.1"/>
    </source>
</evidence>
<reference evidence="5 6" key="1">
    <citation type="journal article" date="2024" name="Science">
        <title>Giant polyketide synthase enzymes in the biosynthesis of giant marine polyether toxins.</title>
        <authorList>
            <person name="Fallon T.R."/>
            <person name="Shende V.V."/>
            <person name="Wierzbicki I.H."/>
            <person name="Pendleton A.L."/>
            <person name="Watervoot N.F."/>
            <person name="Auber R.P."/>
            <person name="Gonzalez D.J."/>
            <person name="Wisecaver J.H."/>
            <person name="Moore B.S."/>
        </authorList>
    </citation>
    <scope>NUCLEOTIDE SEQUENCE [LARGE SCALE GENOMIC DNA]</scope>
    <source>
        <strain evidence="5 6">12B1</strain>
    </source>
</reference>
<dbReference type="InterPro" id="IPR003582">
    <property type="entry name" value="ShKT_dom"/>
</dbReference>
<name>A0AB34JR98_PRYPA</name>
<evidence type="ECO:0000256" key="2">
    <source>
        <dbReference type="SAM" id="Phobius"/>
    </source>
</evidence>
<feature type="signal peptide" evidence="3">
    <location>
        <begin position="1"/>
        <end position="23"/>
    </location>
</feature>
<feature type="compositionally biased region" description="Basic residues" evidence="1">
    <location>
        <begin position="513"/>
        <end position="529"/>
    </location>
</feature>
<keyword evidence="2" id="KW-0472">Membrane</keyword>
<feature type="domain" description="ShKT" evidence="4">
    <location>
        <begin position="403"/>
        <end position="437"/>
    </location>
</feature>
<dbReference type="InterPro" id="IPR044845">
    <property type="entry name" value="HPAT/SRGT1-like"/>
</dbReference>
<keyword evidence="2" id="KW-0812">Transmembrane</keyword>
<feature type="compositionally biased region" description="Basic and acidic residues" evidence="1">
    <location>
        <begin position="479"/>
        <end position="512"/>
    </location>
</feature>
<dbReference type="PROSITE" id="PS51670">
    <property type="entry name" value="SHKT"/>
    <property type="match status" value="1"/>
</dbReference>
<evidence type="ECO:0000259" key="4">
    <source>
        <dbReference type="PROSITE" id="PS51670"/>
    </source>
</evidence>
<evidence type="ECO:0000256" key="3">
    <source>
        <dbReference type="SAM" id="SignalP"/>
    </source>
</evidence>
<dbReference type="GO" id="GO:0016757">
    <property type="term" value="F:glycosyltransferase activity"/>
    <property type="evidence" value="ECO:0007669"/>
    <property type="project" value="InterPro"/>
</dbReference>
<accession>A0AB34JR98</accession>
<keyword evidence="2" id="KW-1133">Transmembrane helix</keyword>
<dbReference type="EMBL" id="JBGBPQ010000006">
    <property type="protein sequence ID" value="KAL1523312.1"/>
    <property type="molecule type" value="Genomic_DNA"/>
</dbReference>
<feature type="transmembrane region" description="Helical" evidence="2">
    <location>
        <begin position="604"/>
        <end position="624"/>
    </location>
</feature>
<sequence>MARRPLRSLSLARLFASIALAEATQPRVWTVFCAECTNNFDYKSIGVFYSHNISGMPGGITRLLACDEEQLRSYKGLHIGPTLVHKNYARVMHTRELGPGETTPPAGSARRDISPSYNKPGSIMHWVNEAPEAKRVDYVLYIDADMLLRLPMDPIKMGVKRGVVVSEHVGYIDVGLRNGIANMFLPPELAGNAARDLDNHRDDPNGKWHASAGWYHFFHIEDIAQIAHRWYYYCEKMRLNPQLYWKITGPDGRFGGTDHDIITGDAYVTHGTAPWISEMYGYVFAASEAGFKHILTHGVVVYPDDIGSGRPDEASIIHYGLHCQVGAFHFTKYTHGNFNAMGCTGEIFGDPPQPTYLERLCAETVWTLNDAMCDFYDRPKAAGGCGISGHSCPHWKPAKARACLDTVDKCSEWAKLGECASNPGYMLGACPRACGKCSGAPSAEVPAWARALALARGETPKPLKPASADAEDEAMAADRPSRDRRSLDRLARLRGDEGAAEDESVRELEERRNKRARVQKGAKSKKKSKRVTDDDTLEMAHHHHSEDESDGDVMGHTRPRRGVEPVIAPAPASKRGHDEIVAMKRKLEAEEKRLQRASEVEPELSYKLGFVWVAMLLLFGWLLARRLWPRHVGPKRVRYYGSDD</sequence>
<proteinExistence type="predicted"/>
<dbReference type="PANTHER" id="PTHR31485:SF7">
    <property type="entry name" value="PEPTIDYL SERINE ALPHA-GALACTOSYLTRANSFERASE"/>
    <property type="match status" value="1"/>
</dbReference>
<gene>
    <name evidence="5" type="ORF">AB1Y20_018258</name>
</gene>
<keyword evidence="6" id="KW-1185">Reference proteome</keyword>
<comment type="caution">
    <text evidence="5">The sequence shown here is derived from an EMBL/GenBank/DDBJ whole genome shotgun (WGS) entry which is preliminary data.</text>
</comment>
<protein>
    <recommendedName>
        <fullName evidence="4">ShKT domain-containing protein</fullName>
    </recommendedName>
</protein>
<feature type="compositionally biased region" description="Basic and acidic residues" evidence="1">
    <location>
        <begin position="530"/>
        <end position="546"/>
    </location>
</feature>
<feature type="region of interest" description="Disordered" evidence="1">
    <location>
        <begin position="459"/>
        <end position="555"/>
    </location>
</feature>
<dbReference type="Pfam" id="PF01549">
    <property type="entry name" value="ShK"/>
    <property type="match status" value="1"/>
</dbReference>
<feature type="chain" id="PRO_5044344126" description="ShKT domain-containing protein" evidence="3">
    <location>
        <begin position="24"/>
        <end position="644"/>
    </location>
</feature>
<dbReference type="PANTHER" id="PTHR31485">
    <property type="entry name" value="PEPTIDYL SERINE ALPHA-GALACTOSYLTRANSFERASE"/>
    <property type="match status" value="1"/>
</dbReference>
<evidence type="ECO:0000256" key="1">
    <source>
        <dbReference type="SAM" id="MobiDB-lite"/>
    </source>
</evidence>
<dbReference type="Proteomes" id="UP001515480">
    <property type="component" value="Unassembled WGS sequence"/>
</dbReference>
<dbReference type="SMART" id="SM00254">
    <property type="entry name" value="ShKT"/>
    <property type="match status" value="1"/>
</dbReference>
<keyword evidence="3" id="KW-0732">Signal</keyword>
<organism evidence="5 6">
    <name type="scientific">Prymnesium parvum</name>
    <name type="common">Toxic golden alga</name>
    <dbReference type="NCBI Taxonomy" id="97485"/>
    <lineage>
        <taxon>Eukaryota</taxon>
        <taxon>Haptista</taxon>
        <taxon>Haptophyta</taxon>
        <taxon>Prymnesiophyceae</taxon>
        <taxon>Prymnesiales</taxon>
        <taxon>Prymnesiaceae</taxon>
        <taxon>Prymnesium</taxon>
    </lineage>
</organism>